<dbReference type="Proteomes" id="UP000226431">
    <property type="component" value="Unassembled WGS sequence"/>
</dbReference>
<evidence type="ECO:0000313" key="4">
    <source>
        <dbReference type="EMBL" id="PHH69268.1"/>
    </source>
</evidence>
<comment type="caution">
    <text evidence="4">The sequence shown here is derived from an EMBL/GenBank/DDBJ whole genome shotgun (WGS) entry which is preliminary data.</text>
</comment>
<keyword evidence="5" id="KW-1185">Reference proteome</keyword>
<keyword evidence="1" id="KW-0315">Glutamine amidotransferase</keyword>
<dbReference type="OrthoDB" id="64220at2759"/>
<sequence>MPLSNHPPRRILFLDAYDSFTNNIVALLKDVLGHQLTVQVLHMDLKTLDSDPSPDWTPEEFLARLPAFDAVVCGPGPGSPLRDADVGAFKLLWRHGSVPVLGICLGFQSLVVHFGGFCWGGGVGGCLSGEVRVRA</sequence>
<feature type="domain" description="Glutamine amidotransferase" evidence="3">
    <location>
        <begin position="13"/>
        <end position="116"/>
    </location>
</feature>
<dbReference type="PRINTS" id="PR00099">
    <property type="entry name" value="CPSGATASE"/>
</dbReference>
<dbReference type="InterPro" id="IPR050472">
    <property type="entry name" value="Anth_synth/Amidotransfase"/>
</dbReference>
<dbReference type="Pfam" id="PF00117">
    <property type="entry name" value="GATase"/>
    <property type="match status" value="1"/>
</dbReference>
<evidence type="ECO:0000259" key="3">
    <source>
        <dbReference type="Pfam" id="PF00117"/>
    </source>
</evidence>
<proteinExistence type="predicted"/>
<organism evidence="4 5">
    <name type="scientific">Ophiocordyceps camponoti-rufipedis</name>
    <dbReference type="NCBI Taxonomy" id="2004952"/>
    <lineage>
        <taxon>Eukaryota</taxon>
        <taxon>Fungi</taxon>
        <taxon>Dikarya</taxon>
        <taxon>Ascomycota</taxon>
        <taxon>Pezizomycotina</taxon>
        <taxon>Sordariomycetes</taxon>
        <taxon>Hypocreomycetidae</taxon>
        <taxon>Hypocreales</taxon>
        <taxon>Ophiocordycipitaceae</taxon>
        <taxon>Ophiocordyceps</taxon>
    </lineage>
</organism>
<dbReference type="PANTHER" id="PTHR43418">
    <property type="entry name" value="MULTIFUNCTIONAL TRYPTOPHAN BIOSYNTHESIS PROTEIN-RELATED"/>
    <property type="match status" value="1"/>
</dbReference>
<dbReference type="GO" id="GO:0000162">
    <property type="term" value="P:L-tryptophan biosynthetic process"/>
    <property type="evidence" value="ECO:0007669"/>
    <property type="project" value="TreeGrafter"/>
</dbReference>
<dbReference type="SUPFAM" id="SSF52317">
    <property type="entry name" value="Class I glutamine amidotransferase-like"/>
    <property type="match status" value="1"/>
</dbReference>
<name>A0A2C5XTN0_9HYPO</name>
<protein>
    <recommendedName>
        <fullName evidence="3">Glutamine amidotransferase domain-containing protein</fullName>
    </recommendedName>
</protein>
<dbReference type="AlphaFoldDB" id="A0A2C5XTN0"/>
<dbReference type="InterPro" id="IPR017926">
    <property type="entry name" value="GATASE"/>
</dbReference>
<comment type="pathway">
    <text evidence="2">Amino-acid biosynthesis.</text>
</comment>
<gene>
    <name evidence="4" type="ORF">CDD80_6868</name>
</gene>
<evidence type="ECO:0000256" key="2">
    <source>
        <dbReference type="ARBA" id="ARBA00029440"/>
    </source>
</evidence>
<evidence type="ECO:0000313" key="5">
    <source>
        <dbReference type="Proteomes" id="UP000226431"/>
    </source>
</evidence>
<dbReference type="GO" id="GO:0005829">
    <property type="term" value="C:cytosol"/>
    <property type="evidence" value="ECO:0007669"/>
    <property type="project" value="TreeGrafter"/>
</dbReference>
<dbReference type="GO" id="GO:0004049">
    <property type="term" value="F:anthranilate synthase activity"/>
    <property type="evidence" value="ECO:0007669"/>
    <property type="project" value="TreeGrafter"/>
</dbReference>
<evidence type="ECO:0000256" key="1">
    <source>
        <dbReference type="ARBA" id="ARBA00022962"/>
    </source>
</evidence>
<dbReference type="PANTHER" id="PTHR43418:SF4">
    <property type="entry name" value="MULTIFUNCTIONAL TRYPTOPHAN BIOSYNTHESIS PROTEIN"/>
    <property type="match status" value="1"/>
</dbReference>
<dbReference type="PROSITE" id="PS51273">
    <property type="entry name" value="GATASE_TYPE_1"/>
    <property type="match status" value="1"/>
</dbReference>
<dbReference type="Gene3D" id="3.40.50.880">
    <property type="match status" value="1"/>
</dbReference>
<dbReference type="STRING" id="2004952.A0A2C5XTN0"/>
<dbReference type="PRINTS" id="PR00096">
    <property type="entry name" value="GATASE"/>
</dbReference>
<dbReference type="EMBL" id="NJES01000794">
    <property type="protein sequence ID" value="PHH69268.1"/>
    <property type="molecule type" value="Genomic_DNA"/>
</dbReference>
<accession>A0A2C5XTN0</accession>
<dbReference type="InterPro" id="IPR029062">
    <property type="entry name" value="Class_I_gatase-like"/>
</dbReference>
<reference evidence="4 5" key="1">
    <citation type="submission" date="2017-06" db="EMBL/GenBank/DDBJ databases">
        <title>Ant-infecting Ophiocordyceps genomes reveal a high diversity of potential behavioral manipulation genes and a possible major role for enterotoxins.</title>
        <authorList>
            <person name="De Bekker C."/>
            <person name="Evans H.C."/>
            <person name="Brachmann A."/>
            <person name="Hughes D.P."/>
        </authorList>
    </citation>
    <scope>NUCLEOTIDE SEQUENCE [LARGE SCALE GENOMIC DNA]</scope>
    <source>
        <strain evidence="4 5">Map16</strain>
    </source>
</reference>